<feature type="transmembrane region" description="Helical" evidence="5">
    <location>
        <begin position="93"/>
        <end position="110"/>
    </location>
</feature>
<dbReference type="InterPro" id="IPR036259">
    <property type="entry name" value="MFS_trans_sf"/>
</dbReference>
<comment type="caution">
    <text evidence="7">The sequence shown here is derived from an EMBL/GenBank/DDBJ whole genome shotgun (WGS) entry which is preliminary data.</text>
</comment>
<feature type="transmembrane region" description="Helical" evidence="5">
    <location>
        <begin position="365"/>
        <end position="390"/>
    </location>
</feature>
<accession>A0AAN9W9K3</accession>
<keyword evidence="4 5" id="KW-0472">Membrane</keyword>
<feature type="transmembrane region" description="Helical" evidence="5">
    <location>
        <begin position="180"/>
        <end position="198"/>
    </location>
</feature>
<feature type="domain" description="Major facilitator superfamily (MFS) profile" evidence="6">
    <location>
        <begin position="26"/>
        <end position="457"/>
    </location>
</feature>
<dbReference type="InterPro" id="IPR050549">
    <property type="entry name" value="MFS_Trehalose_Transporter"/>
</dbReference>
<feature type="transmembrane region" description="Helical" evidence="5">
    <location>
        <begin position="116"/>
        <end position="140"/>
    </location>
</feature>
<dbReference type="Gene3D" id="1.20.1250.20">
    <property type="entry name" value="MFS general substrate transporter like domains"/>
    <property type="match status" value="1"/>
</dbReference>
<evidence type="ECO:0000256" key="5">
    <source>
        <dbReference type="SAM" id="Phobius"/>
    </source>
</evidence>
<feature type="transmembrane region" description="Helical" evidence="5">
    <location>
        <begin position="330"/>
        <end position="353"/>
    </location>
</feature>
<dbReference type="EMBL" id="JAZDUA010000068">
    <property type="protein sequence ID" value="KAK7869838.1"/>
    <property type="molecule type" value="Genomic_DNA"/>
</dbReference>
<dbReference type="AlphaFoldDB" id="A0AAN9W9K3"/>
<feature type="transmembrane region" description="Helical" evidence="5">
    <location>
        <begin position="28"/>
        <end position="49"/>
    </location>
</feature>
<feature type="transmembrane region" description="Helical" evidence="5">
    <location>
        <begin position="402"/>
        <end position="421"/>
    </location>
</feature>
<dbReference type="PROSITE" id="PS50850">
    <property type="entry name" value="MFS"/>
    <property type="match status" value="1"/>
</dbReference>
<comment type="subcellular location">
    <subcellularLocation>
        <location evidence="1">Membrane</location>
        <topology evidence="1">Multi-pass membrane protein</topology>
    </subcellularLocation>
</comment>
<sequence>MEDGPPTPAPAHPPGGVLAGAKSHWPQFAATTVVFLLVISHYLACYIQTDMYDNVPAWPRMEEGDAMFLSWTIAGLLSYPIFAFLLEKLNRKFCIYIVSGILIATCILYKTANTLFLFHVAHCLSAIGNTGAFIACTIYVTEIAHDNLRGSLLLWGELMYRVVHASVVFIEAFISKIPVSWFAIAPSVLVVLCFLFWLPDTPIYFLRRGNRDGAIRSLKWFRRGNTPESLMQEMENIEEVLKATRSDSVSSSNIFQDFCNRHTLRYTGIALVLYLTETFSGDASTTWIVSVLPERLGGDFHDIVYSSAEVIFVAGTFVAFLLCDKKGRRTLLFASAVGCSVCLTPIAICSHVMSSQNEMSIEKLFAIGFAMPFIFFLALGIRTVITVVLTDIFPPKILHIHLVIRGTLDYLVNFLVVNYINPHSWELKVLNPALFWTSSVVCTAAAVFIFKYLPETMKRPTGFVFMENRNDMLLRNM</sequence>
<dbReference type="PANTHER" id="PTHR48021:SF33">
    <property type="entry name" value="AT22075P-RELATED"/>
    <property type="match status" value="1"/>
</dbReference>
<dbReference type="SUPFAM" id="SSF103473">
    <property type="entry name" value="MFS general substrate transporter"/>
    <property type="match status" value="1"/>
</dbReference>
<evidence type="ECO:0000313" key="7">
    <source>
        <dbReference type="EMBL" id="KAK7869838.1"/>
    </source>
</evidence>
<feature type="transmembrane region" description="Helical" evidence="5">
    <location>
        <begin position="433"/>
        <end position="453"/>
    </location>
</feature>
<dbReference type="GO" id="GO:0016020">
    <property type="term" value="C:membrane"/>
    <property type="evidence" value="ECO:0007669"/>
    <property type="project" value="UniProtKB-SubCell"/>
</dbReference>
<protein>
    <recommendedName>
        <fullName evidence="6">Major facilitator superfamily (MFS) profile domain-containing protein</fullName>
    </recommendedName>
</protein>
<proteinExistence type="predicted"/>
<evidence type="ECO:0000256" key="1">
    <source>
        <dbReference type="ARBA" id="ARBA00004141"/>
    </source>
</evidence>
<evidence type="ECO:0000256" key="2">
    <source>
        <dbReference type="ARBA" id="ARBA00022692"/>
    </source>
</evidence>
<feature type="transmembrane region" description="Helical" evidence="5">
    <location>
        <begin position="271"/>
        <end position="291"/>
    </location>
</feature>
<keyword evidence="3 5" id="KW-1133">Transmembrane helix</keyword>
<dbReference type="InterPro" id="IPR005828">
    <property type="entry name" value="MFS_sugar_transport-like"/>
</dbReference>
<gene>
    <name evidence="7" type="ORF">R5R35_008055</name>
</gene>
<reference evidence="7 8" key="1">
    <citation type="submission" date="2024-03" db="EMBL/GenBank/DDBJ databases">
        <title>The genome assembly and annotation of the cricket Gryllus longicercus Weissman &amp; Gray.</title>
        <authorList>
            <person name="Szrajer S."/>
            <person name="Gray D."/>
            <person name="Ylla G."/>
        </authorList>
    </citation>
    <scope>NUCLEOTIDE SEQUENCE [LARGE SCALE GENOMIC DNA]</scope>
    <source>
        <strain evidence="7">DAG 2021-001</strain>
        <tissue evidence="7">Whole body minus gut</tissue>
    </source>
</reference>
<dbReference type="InterPro" id="IPR020846">
    <property type="entry name" value="MFS_dom"/>
</dbReference>
<evidence type="ECO:0000256" key="3">
    <source>
        <dbReference type="ARBA" id="ARBA00022989"/>
    </source>
</evidence>
<dbReference type="GO" id="GO:0022857">
    <property type="term" value="F:transmembrane transporter activity"/>
    <property type="evidence" value="ECO:0007669"/>
    <property type="project" value="InterPro"/>
</dbReference>
<name>A0AAN9W9K3_9ORTH</name>
<dbReference type="PANTHER" id="PTHR48021">
    <property type="match status" value="1"/>
</dbReference>
<feature type="transmembrane region" description="Helical" evidence="5">
    <location>
        <begin position="303"/>
        <end position="323"/>
    </location>
</feature>
<dbReference type="Proteomes" id="UP001378592">
    <property type="component" value="Unassembled WGS sequence"/>
</dbReference>
<keyword evidence="8" id="KW-1185">Reference proteome</keyword>
<keyword evidence="2 5" id="KW-0812">Transmembrane</keyword>
<dbReference type="Pfam" id="PF00083">
    <property type="entry name" value="Sugar_tr"/>
    <property type="match status" value="1"/>
</dbReference>
<evidence type="ECO:0000256" key="4">
    <source>
        <dbReference type="ARBA" id="ARBA00023136"/>
    </source>
</evidence>
<evidence type="ECO:0000259" key="6">
    <source>
        <dbReference type="PROSITE" id="PS50850"/>
    </source>
</evidence>
<organism evidence="7 8">
    <name type="scientific">Gryllus longicercus</name>
    <dbReference type="NCBI Taxonomy" id="2509291"/>
    <lineage>
        <taxon>Eukaryota</taxon>
        <taxon>Metazoa</taxon>
        <taxon>Ecdysozoa</taxon>
        <taxon>Arthropoda</taxon>
        <taxon>Hexapoda</taxon>
        <taxon>Insecta</taxon>
        <taxon>Pterygota</taxon>
        <taxon>Neoptera</taxon>
        <taxon>Polyneoptera</taxon>
        <taxon>Orthoptera</taxon>
        <taxon>Ensifera</taxon>
        <taxon>Gryllidea</taxon>
        <taxon>Grylloidea</taxon>
        <taxon>Gryllidae</taxon>
        <taxon>Gryllinae</taxon>
        <taxon>Gryllus</taxon>
    </lineage>
</organism>
<feature type="transmembrane region" description="Helical" evidence="5">
    <location>
        <begin position="69"/>
        <end position="86"/>
    </location>
</feature>
<evidence type="ECO:0000313" key="8">
    <source>
        <dbReference type="Proteomes" id="UP001378592"/>
    </source>
</evidence>